<name>A0A9N7YH80_PLEPL</name>
<keyword evidence="3" id="KW-1185">Reference proteome</keyword>
<evidence type="ECO:0000313" key="2">
    <source>
        <dbReference type="EMBL" id="CAB1425446.1"/>
    </source>
</evidence>
<comment type="caution">
    <text evidence="2">The sequence shown here is derived from an EMBL/GenBank/DDBJ whole genome shotgun (WGS) entry which is preliminary data.</text>
</comment>
<dbReference type="AlphaFoldDB" id="A0A9N7YH80"/>
<sequence>MEAALLSASSPWHLCPTPHRLPPAHLSTPAPLHRGRSRRADESSQPPKGRQKTARWGTNQKHELRDPMGSGQMARPNRPQMPTSYLSRLCQDKTHEAGIKQSRTKSREER</sequence>
<dbReference type="Proteomes" id="UP001153269">
    <property type="component" value="Unassembled WGS sequence"/>
</dbReference>
<reference evidence="2" key="1">
    <citation type="submission" date="2020-03" db="EMBL/GenBank/DDBJ databases">
        <authorList>
            <person name="Weist P."/>
        </authorList>
    </citation>
    <scope>NUCLEOTIDE SEQUENCE</scope>
</reference>
<organism evidence="2 3">
    <name type="scientific">Pleuronectes platessa</name>
    <name type="common">European plaice</name>
    <dbReference type="NCBI Taxonomy" id="8262"/>
    <lineage>
        <taxon>Eukaryota</taxon>
        <taxon>Metazoa</taxon>
        <taxon>Chordata</taxon>
        <taxon>Craniata</taxon>
        <taxon>Vertebrata</taxon>
        <taxon>Euteleostomi</taxon>
        <taxon>Actinopterygii</taxon>
        <taxon>Neopterygii</taxon>
        <taxon>Teleostei</taxon>
        <taxon>Neoteleostei</taxon>
        <taxon>Acanthomorphata</taxon>
        <taxon>Carangaria</taxon>
        <taxon>Pleuronectiformes</taxon>
        <taxon>Pleuronectoidei</taxon>
        <taxon>Pleuronectidae</taxon>
        <taxon>Pleuronectes</taxon>
    </lineage>
</organism>
<evidence type="ECO:0000256" key="1">
    <source>
        <dbReference type="SAM" id="MobiDB-lite"/>
    </source>
</evidence>
<accession>A0A9N7YH80</accession>
<feature type="region of interest" description="Disordered" evidence="1">
    <location>
        <begin position="1"/>
        <end position="110"/>
    </location>
</feature>
<protein>
    <submittedName>
        <fullName evidence="2">Uncharacterized protein</fullName>
    </submittedName>
</protein>
<dbReference type="EMBL" id="CADEAL010000803">
    <property type="protein sequence ID" value="CAB1425446.1"/>
    <property type="molecule type" value="Genomic_DNA"/>
</dbReference>
<gene>
    <name evidence="2" type="ORF">PLEPLA_LOCUS13376</name>
</gene>
<proteinExistence type="predicted"/>
<evidence type="ECO:0000313" key="3">
    <source>
        <dbReference type="Proteomes" id="UP001153269"/>
    </source>
</evidence>